<dbReference type="InterPro" id="IPR040079">
    <property type="entry name" value="Glutathione_S-Trfase"/>
</dbReference>
<feature type="domain" description="GST C-terminal" evidence="4">
    <location>
        <begin position="88"/>
        <end position="217"/>
    </location>
</feature>
<dbReference type="InterPro" id="IPR036249">
    <property type="entry name" value="Thioredoxin-like_sf"/>
</dbReference>
<comment type="similarity">
    <text evidence="2">Belongs to the GST superfamily.</text>
</comment>
<dbReference type="GO" id="GO:0004364">
    <property type="term" value="F:glutathione transferase activity"/>
    <property type="evidence" value="ECO:0007669"/>
    <property type="project" value="TreeGrafter"/>
</dbReference>
<dbReference type="Pfam" id="PF02798">
    <property type="entry name" value="GST_N"/>
    <property type="match status" value="1"/>
</dbReference>
<dbReference type="SUPFAM" id="SSF52833">
    <property type="entry name" value="Thioredoxin-like"/>
    <property type="match status" value="1"/>
</dbReference>
<evidence type="ECO:0000259" key="3">
    <source>
        <dbReference type="PROSITE" id="PS50404"/>
    </source>
</evidence>
<keyword evidence="5" id="KW-0808">Transferase</keyword>
<evidence type="ECO:0000259" key="4">
    <source>
        <dbReference type="PROSITE" id="PS50405"/>
    </source>
</evidence>
<dbReference type="SFLD" id="SFLDG00358">
    <property type="entry name" value="Main_(cytGST)"/>
    <property type="match status" value="1"/>
</dbReference>
<dbReference type="InterPro" id="IPR010987">
    <property type="entry name" value="Glutathione-S-Trfase_C-like"/>
</dbReference>
<dbReference type="PANTHER" id="PTHR43969:SF9">
    <property type="entry name" value="GLUTATHIONE S TRANSFERASE D10, ISOFORM A-RELATED"/>
    <property type="match status" value="1"/>
</dbReference>
<accession>A0A023FH05</accession>
<sequence length="217" mass="24719">MPIQLYMFPGSAPCTFVQMVAKHIGVDLSLKELDFLKRDHESPEFTKVNPFQKVPTINDAGFILYECNAIATYLVNKYAPTSELNPKDMQKRAYMDQILSVVATHIQPKFSAFSIPSFRTNKKPSAESIKEFEDGVLKAFEVVVGDKKFAVGDNLTLADIRLISLLACIVPLADIFDRSKYPKVASYYDRVSGQLPYFEELIRPHIDERLKFWKSLQ</sequence>
<evidence type="ECO:0000256" key="1">
    <source>
        <dbReference type="ARBA" id="ARBA00011738"/>
    </source>
</evidence>
<evidence type="ECO:0000256" key="2">
    <source>
        <dbReference type="RuleBase" id="RU003494"/>
    </source>
</evidence>
<protein>
    <submittedName>
        <fullName evidence="5">Putative glutathione s-transferase ixodes scapularis glutathione s-transferase</fullName>
    </submittedName>
</protein>
<dbReference type="InterPro" id="IPR036282">
    <property type="entry name" value="Glutathione-S-Trfase_C_sf"/>
</dbReference>
<feature type="domain" description="GST N-terminal" evidence="3">
    <location>
        <begin position="1"/>
        <end position="82"/>
    </location>
</feature>
<dbReference type="Gene3D" id="3.40.30.10">
    <property type="entry name" value="Glutaredoxin"/>
    <property type="match status" value="1"/>
</dbReference>
<dbReference type="FunFam" id="3.40.30.10:FF:000034">
    <property type="entry name" value="glutathione S-transferase 1"/>
    <property type="match status" value="1"/>
</dbReference>
<dbReference type="SFLD" id="SFLDS00019">
    <property type="entry name" value="Glutathione_Transferase_(cytos"/>
    <property type="match status" value="1"/>
</dbReference>
<dbReference type="SUPFAM" id="SSF47616">
    <property type="entry name" value="GST C-terminal domain-like"/>
    <property type="match status" value="1"/>
</dbReference>
<dbReference type="Pfam" id="PF00043">
    <property type="entry name" value="GST_C"/>
    <property type="match status" value="1"/>
</dbReference>
<dbReference type="Gene3D" id="1.20.1050.10">
    <property type="match status" value="1"/>
</dbReference>
<dbReference type="PROSITE" id="PS50404">
    <property type="entry name" value="GST_NTER"/>
    <property type="match status" value="1"/>
</dbReference>
<dbReference type="GO" id="GO:0006749">
    <property type="term" value="P:glutathione metabolic process"/>
    <property type="evidence" value="ECO:0007669"/>
    <property type="project" value="TreeGrafter"/>
</dbReference>
<organism evidence="5">
    <name type="scientific">Amblyomma cajennense</name>
    <name type="common">Cayenne tick</name>
    <name type="synonym">Acarus cajennensis</name>
    <dbReference type="NCBI Taxonomy" id="34607"/>
    <lineage>
        <taxon>Eukaryota</taxon>
        <taxon>Metazoa</taxon>
        <taxon>Ecdysozoa</taxon>
        <taxon>Arthropoda</taxon>
        <taxon>Chelicerata</taxon>
        <taxon>Arachnida</taxon>
        <taxon>Acari</taxon>
        <taxon>Parasitiformes</taxon>
        <taxon>Ixodida</taxon>
        <taxon>Ixodoidea</taxon>
        <taxon>Ixodidae</taxon>
        <taxon>Amblyomminae</taxon>
        <taxon>Amblyomma</taxon>
    </lineage>
</organism>
<proteinExistence type="evidence at transcript level"/>
<dbReference type="InterPro" id="IPR004045">
    <property type="entry name" value="Glutathione_S-Trfase_N"/>
</dbReference>
<dbReference type="AlphaFoldDB" id="A0A023FH05"/>
<dbReference type="PROSITE" id="PS50405">
    <property type="entry name" value="GST_CTER"/>
    <property type="match status" value="1"/>
</dbReference>
<evidence type="ECO:0000313" key="5">
    <source>
        <dbReference type="EMBL" id="JAC20837.1"/>
    </source>
</evidence>
<reference evidence="5" key="1">
    <citation type="submission" date="2014-03" db="EMBL/GenBank/DDBJ databases">
        <title>The sialotranscriptome of Amblyomma triste, Amblyomma parvum and Amblyomma cajennense ticks, uncovered by 454-based RNA-seq.</title>
        <authorList>
            <person name="Garcia G.R."/>
            <person name="Gardinassi L.G."/>
            <person name="Ribeiro J.M."/>
            <person name="Anatriello E."/>
            <person name="Ferreira B.R."/>
            <person name="Moreira H.N."/>
            <person name="Mafra C."/>
            <person name="Olegario M.M."/>
            <person name="Szabo P.J."/>
            <person name="Miranda-Santos I.K."/>
            <person name="Maruyama S.R."/>
        </authorList>
    </citation>
    <scope>NUCLEOTIDE SEQUENCE</scope>
    <source>
        <strain evidence="5">Uberlandia</strain>
        <tissue evidence="5">Salivary glands</tissue>
    </source>
</reference>
<dbReference type="EMBL" id="GBBK01003645">
    <property type="protein sequence ID" value="JAC20837.1"/>
    <property type="molecule type" value="mRNA"/>
</dbReference>
<comment type="subunit">
    <text evidence="1">Homodimer.</text>
</comment>
<name>A0A023FH05_AMBCJ</name>
<dbReference type="PANTHER" id="PTHR43969">
    <property type="entry name" value="GLUTATHIONE S TRANSFERASE D10, ISOFORM A-RELATED"/>
    <property type="match status" value="1"/>
</dbReference>
<dbReference type="InterPro" id="IPR004046">
    <property type="entry name" value="GST_C"/>
</dbReference>